<proteinExistence type="predicted"/>
<sequence>MAEALSKLIRPHPPLEWLPEGKHTLTLDPSLPRVPTPPIPDELRNHARVLYGVKITDAHITRYLEENRIHNVPEDALSRRMYKFALLASIADELEMGFLTQYHKTWQGRRLTEIDGPDEDVVFWASASYGRTRYPDVPSPEIVKVFMSKLEIYDVEAAWCG</sequence>
<protein>
    <submittedName>
        <fullName evidence="1">Uncharacterized protein</fullName>
    </submittedName>
</protein>
<gene>
    <name evidence="1" type="ORF">OH76DRAFT_1403961</name>
</gene>
<dbReference type="AlphaFoldDB" id="A0A371D9Z1"/>
<evidence type="ECO:0000313" key="1">
    <source>
        <dbReference type="EMBL" id="RDX49365.1"/>
    </source>
</evidence>
<organism evidence="1 2">
    <name type="scientific">Lentinus brumalis</name>
    <dbReference type="NCBI Taxonomy" id="2498619"/>
    <lineage>
        <taxon>Eukaryota</taxon>
        <taxon>Fungi</taxon>
        <taxon>Dikarya</taxon>
        <taxon>Basidiomycota</taxon>
        <taxon>Agaricomycotina</taxon>
        <taxon>Agaricomycetes</taxon>
        <taxon>Polyporales</taxon>
        <taxon>Polyporaceae</taxon>
        <taxon>Lentinus</taxon>
    </lineage>
</organism>
<keyword evidence="2" id="KW-1185">Reference proteome</keyword>
<name>A0A371D9Z1_9APHY</name>
<evidence type="ECO:0000313" key="2">
    <source>
        <dbReference type="Proteomes" id="UP000256964"/>
    </source>
</evidence>
<accession>A0A371D9Z1</accession>
<dbReference type="OrthoDB" id="2749263at2759"/>
<dbReference type="Proteomes" id="UP000256964">
    <property type="component" value="Unassembled WGS sequence"/>
</dbReference>
<reference evidence="1 2" key="1">
    <citation type="journal article" date="2018" name="Biotechnol. Biofuels">
        <title>Integrative visual omics of the white-rot fungus Polyporus brumalis exposes the biotechnological potential of its oxidative enzymes for delignifying raw plant biomass.</title>
        <authorList>
            <person name="Miyauchi S."/>
            <person name="Rancon A."/>
            <person name="Drula E."/>
            <person name="Hage H."/>
            <person name="Chaduli D."/>
            <person name="Favel A."/>
            <person name="Grisel S."/>
            <person name="Henrissat B."/>
            <person name="Herpoel-Gimbert I."/>
            <person name="Ruiz-Duenas F.J."/>
            <person name="Chevret D."/>
            <person name="Hainaut M."/>
            <person name="Lin J."/>
            <person name="Wang M."/>
            <person name="Pangilinan J."/>
            <person name="Lipzen A."/>
            <person name="Lesage-Meessen L."/>
            <person name="Navarro D."/>
            <person name="Riley R."/>
            <person name="Grigoriev I.V."/>
            <person name="Zhou S."/>
            <person name="Raouche S."/>
            <person name="Rosso M.N."/>
        </authorList>
    </citation>
    <scope>NUCLEOTIDE SEQUENCE [LARGE SCALE GENOMIC DNA]</scope>
    <source>
        <strain evidence="1 2">BRFM 1820</strain>
    </source>
</reference>
<dbReference type="EMBL" id="KZ857406">
    <property type="protein sequence ID" value="RDX49365.1"/>
    <property type="molecule type" value="Genomic_DNA"/>
</dbReference>